<dbReference type="PANTHER" id="PTHR11430">
    <property type="entry name" value="LIPOCALIN"/>
    <property type="match status" value="1"/>
</dbReference>
<comment type="caution">
    <text evidence="5">The sequence shown here is derived from an EMBL/GenBank/DDBJ whole genome shotgun (WGS) entry which is preliminary data.</text>
</comment>
<keyword evidence="6" id="KW-1185">Reference proteome</keyword>
<dbReference type="AlphaFoldDB" id="A0AAD8CJT6"/>
<evidence type="ECO:0000256" key="1">
    <source>
        <dbReference type="ARBA" id="ARBA00006889"/>
    </source>
</evidence>
<name>A0AAD8CJT6_ACIOX</name>
<gene>
    <name evidence="5" type="ORF">AOXY_G32077</name>
</gene>
<feature type="domain" description="Lipocalin/cytosolic fatty-acid binding" evidence="4">
    <location>
        <begin position="34"/>
        <end position="176"/>
    </location>
</feature>
<protein>
    <submittedName>
        <fullName evidence="5">Lipocalin-like isoform X2</fullName>
    </submittedName>
</protein>
<dbReference type="InterPro" id="IPR002345">
    <property type="entry name" value="Lipocalin"/>
</dbReference>
<dbReference type="Gene3D" id="2.40.128.20">
    <property type="match status" value="1"/>
</dbReference>
<dbReference type="InterPro" id="IPR022272">
    <property type="entry name" value="Lipocalin_CS"/>
</dbReference>
<dbReference type="PANTHER" id="PTHR11430:SF133">
    <property type="entry name" value="LIPOCALIN"/>
    <property type="match status" value="1"/>
</dbReference>
<dbReference type="PRINTS" id="PR01254">
    <property type="entry name" value="PGNDSYNTHASE"/>
</dbReference>
<reference evidence="5" key="1">
    <citation type="submission" date="2022-02" db="EMBL/GenBank/DDBJ databases">
        <title>Atlantic sturgeon de novo genome assembly.</title>
        <authorList>
            <person name="Stock M."/>
            <person name="Klopp C."/>
            <person name="Guiguen Y."/>
            <person name="Cabau C."/>
            <person name="Parinello H."/>
            <person name="Santidrian Yebra-Pimentel E."/>
            <person name="Kuhl H."/>
            <person name="Dirks R.P."/>
            <person name="Guessner J."/>
            <person name="Wuertz S."/>
            <person name="Du K."/>
            <person name="Schartl M."/>
        </authorList>
    </citation>
    <scope>NUCLEOTIDE SEQUENCE</scope>
    <source>
        <strain evidence="5">STURGEONOMICS-FGT-2020</strain>
        <tissue evidence="5">Whole blood</tissue>
    </source>
</reference>
<dbReference type="InterPro" id="IPR012674">
    <property type="entry name" value="Calycin"/>
</dbReference>
<proteinExistence type="inferred from homology"/>
<dbReference type="PROSITE" id="PS00213">
    <property type="entry name" value="LIPOCALIN"/>
    <property type="match status" value="1"/>
</dbReference>
<sequence>MTAALLSVLMALLCALSATAQPEPQKDFNLEKFSGKWYLIGMGSNAQWFMNKKSLMKMGTAVFTPTAEGNMDVLITGKKPSECWQMHHLFGKTETPGRFTFYSKAWGNENDVRVVETNYDEFALLHTIKTKGDSVSVLTKLYGRAQELRPELIQKFQQHSLAQGLVLDNVLILPKSVECTPNAA</sequence>
<accession>A0AAD8CJT6</accession>
<organism evidence="5 6">
    <name type="scientific">Acipenser oxyrinchus oxyrinchus</name>
    <dbReference type="NCBI Taxonomy" id="40147"/>
    <lineage>
        <taxon>Eukaryota</taxon>
        <taxon>Metazoa</taxon>
        <taxon>Chordata</taxon>
        <taxon>Craniata</taxon>
        <taxon>Vertebrata</taxon>
        <taxon>Euteleostomi</taxon>
        <taxon>Actinopterygii</taxon>
        <taxon>Chondrostei</taxon>
        <taxon>Acipenseriformes</taxon>
        <taxon>Acipenseridae</taxon>
        <taxon>Acipenser</taxon>
    </lineage>
</organism>
<dbReference type="PRINTS" id="PR00179">
    <property type="entry name" value="LIPOCALIN"/>
</dbReference>
<evidence type="ECO:0000256" key="2">
    <source>
        <dbReference type="RuleBase" id="RU003695"/>
    </source>
</evidence>
<comment type="similarity">
    <text evidence="1 2">Belongs to the calycin superfamily. Lipocalin family.</text>
</comment>
<keyword evidence="3" id="KW-0732">Signal</keyword>
<dbReference type="EMBL" id="JAGXEW010000050">
    <property type="protein sequence ID" value="KAK1151761.1"/>
    <property type="molecule type" value="Genomic_DNA"/>
</dbReference>
<evidence type="ECO:0000313" key="6">
    <source>
        <dbReference type="Proteomes" id="UP001230051"/>
    </source>
</evidence>
<dbReference type="GO" id="GO:0036094">
    <property type="term" value="F:small molecule binding"/>
    <property type="evidence" value="ECO:0007669"/>
    <property type="project" value="InterPro"/>
</dbReference>
<evidence type="ECO:0000256" key="3">
    <source>
        <dbReference type="SAM" id="SignalP"/>
    </source>
</evidence>
<dbReference type="Proteomes" id="UP001230051">
    <property type="component" value="Unassembled WGS sequence"/>
</dbReference>
<dbReference type="Pfam" id="PF00061">
    <property type="entry name" value="Lipocalin"/>
    <property type="match status" value="1"/>
</dbReference>
<evidence type="ECO:0000259" key="4">
    <source>
        <dbReference type="Pfam" id="PF00061"/>
    </source>
</evidence>
<evidence type="ECO:0000313" key="5">
    <source>
        <dbReference type="EMBL" id="KAK1151761.1"/>
    </source>
</evidence>
<feature type="signal peptide" evidence="3">
    <location>
        <begin position="1"/>
        <end position="20"/>
    </location>
</feature>
<dbReference type="InterPro" id="IPR000566">
    <property type="entry name" value="Lipocln_cytosolic_FA-bd_dom"/>
</dbReference>
<feature type="chain" id="PRO_5042239150" evidence="3">
    <location>
        <begin position="21"/>
        <end position="184"/>
    </location>
</feature>
<dbReference type="SUPFAM" id="SSF50814">
    <property type="entry name" value="Lipocalins"/>
    <property type="match status" value="1"/>
</dbReference>